<gene>
    <name evidence="1" type="ORF">HNQ44_000622</name>
</gene>
<evidence type="ECO:0000313" key="2">
    <source>
        <dbReference type="Proteomes" id="UP000525923"/>
    </source>
</evidence>
<dbReference type="Proteomes" id="UP000525923">
    <property type="component" value="Unassembled WGS sequence"/>
</dbReference>
<reference evidence="1 2" key="1">
    <citation type="submission" date="2020-08" db="EMBL/GenBank/DDBJ databases">
        <title>Genomic Encyclopedia of Type Strains, Phase IV (KMG-IV): sequencing the most valuable type-strain genomes for metagenomic binning, comparative biology and taxonomic classification.</title>
        <authorList>
            <person name="Goeker M."/>
        </authorList>
    </citation>
    <scope>NUCLEOTIDE SEQUENCE [LARGE SCALE GENOMIC DNA]</scope>
    <source>
        <strain evidence="1 2">DSM 15895</strain>
    </source>
</reference>
<proteinExistence type="predicted"/>
<organism evidence="1 2">
    <name type="scientific">Planococcus koreensis</name>
    <dbReference type="NCBI Taxonomy" id="112331"/>
    <lineage>
        <taxon>Bacteria</taxon>
        <taxon>Bacillati</taxon>
        <taxon>Bacillota</taxon>
        <taxon>Bacilli</taxon>
        <taxon>Bacillales</taxon>
        <taxon>Caryophanaceae</taxon>
        <taxon>Planococcus</taxon>
    </lineage>
</organism>
<accession>A0A7W8FT58</accession>
<dbReference type="EMBL" id="JACHHE010000001">
    <property type="protein sequence ID" value="MBB5179200.1"/>
    <property type="molecule type" value="Genomic_DNA"/>
</dbReference>
<dbReference type="RefSeq" id="WP_135500429.1">
    <property type="nucleotide sequence ID" value="NZ_JACHHE010000001.1"/>
</dbReference>
<name>A0A7W8FT58_9BACL</name>
<keyword evidence="2" id="KW-1185">Reference proteome</keyword>
<dbReference type="OrthoDB" id="2376384at2"/>
<sequence>MNRDVKIQIASNTAKSIYEAYPNLWERFGERGFLRTEEDNMHHLDHLETAFELQDQQVFIDYSKWLETVLTSRNVETALIVDNFERLINVLPGNVNAKEEEFMIACLACANKELSAR</sequence>
<comment type="caution">
    <text evidence="1">The sequence shown here is derived from an EMBL/GenBank/DDBJ whole genome shotgun (WGS) entry which is preliminary data.</text>
</comment>
<dbReference type="AlphaFoldDB" id="A0A7W8FT58"/>
<protein>
    <submittedName>
        <fullName evidence="1">Uncharacterized protein</fullName>
    </submittedName>
</protein>
<evidence type="ECO:0000313" key="1">
    <source>
        <dbReference type="EMBL" id="MBB5179200.1"/>
    </source>
</evidence>